<comment type="similarity">
    <text evidence="1 10">Belongs to the class-I aminoacyl-tRNA synthetase family. IleS type 1 subfamily.</text>
</comment>
<dbReference type="NCBIfam" id="TIGR00392">
    <property type="entry name" value="ileS"/>
    <property type="match status" value="1"/>
</dbReference>
<dbReference type="SUPFAM" id="SSF47323">
    <property type="entry name" value="Anticodon-binding domain of a subclass of class I aminoacyl-tRNA synthetases"/>
    <property type="match status" value="1"/>
</dbReference>
<dbReference type="GO" id="GO:0005829">
    <property type="term" value="C:cytosol"/>
    <property type="evidence" value="ECO:0007669"/>
    <property type="project" value="TreeGrafter"/>
</dbReference>
<feature type="binding site" evidence="10">
    <location>
        <position position="928"/>
    </location>
    <ligand>
        <name>Zn(2+)</name>
        <dbReference type="ChEBI" id="CHEBI:29105"/>
    </ligand>
</feature>
<evidence type="ECO:0000256" key="8">
    <source>
        <dbReference type="ARBA" id="ARBA00025217"/>
    </source>
</evidence>
<evidence type="ECO:0000256" key="7">
    <source>
        <dbReference type="ARBA" id="ARBA00023146"/>
    </source>
</evidence>
<evidence type="ECO:0000259" key="13">
    <source>
        <dbReference type="Pfam" id="PF08264"/>
    </source>
</evidence>
<dbReference type="GO" id="GO:0008270">
    <property type="term" value="F:zinc ion binding"/>
    <property type="evidence" value="ECO:0007669"/>
    <property type="project" value="UniProtKB-UniRule"/>
</dbReference>
<feature type="domain" description="Methionyl/Valyl/Leucyl/Isoleucyl-tRNA synthetase anticodon-binding" evidence="13">
    <location>
        <begin position="686"/>
        <end position="847"/>
    </location>
</feature>
<comment type="subunit">
    <text evidence="10">Monomer.</text>
</comment>
<proteinExistence type="inferred from homology"/>
<dbReference type="InterPro" id="IPR009008">
    <property type="entry name" value="Val/Leu/Ile-tRNA-synth_edit"/>
</dbReference>
<dbReference type="PROSITE" id="PS00178">
    <property type="entry name" value="AA_TRNA_LIGASE_I"/>
    <property type="match status" value="1"/>
</dbReference>
<dbReference type="Pfam" id="PF06827">
    <property type="entry name" value="zf-FPG_IleRS"/>
    <property type="match status" value="1"/>
</dbReference>
<dbReference type="HAMAP" id="MF_02002">
    <property type="entry name" value="Ile_tRNA_synth_type1"/>
    <property type="match status" value="1"/>
</dbReference>
<feature type="binding site" evidence="10">
    <location>
        <position position="905"/>
    </location>
    <ligand>
        <name>Zn(2+)</name>
        <dbReference type="ChEBI" id="CHEBI:29105"/>
    </ligand>
</feature>
<dbReference type="CDD" id="cd00818">
    <property type="entry name" value="IleRS_core"/>
    <property type="match status" value="1"/>
</dbReference>
<dbReference type="InterPro" id="IPR050081">
    <property type="entry name" value="Ile-tRNA_ligase"/>
</dbReference>
<dbReference type="InterPro" id="IPR023585">
    <property type="entry name" value="Ile-tRNA-ligase_type1"/>
</dbReference>
<keyword evidence="15" id="KW-1185">Reference proteome</keyword>
<dbReference type="Proteomes" id="UP000245125">
    <property type="component" value="Unassembled WGS sequence"/>
</dbReference>
<comment type="cofactor">
    <cofactor evidence="10">
        <name>Zn(2+)</name>
        <dbReference type="ChEBI" id="CHEBI:29105"/>
    </cofactor>
    <text evidence="10">Binds 1 zinc ion per subunit.</text>
</comment>
<evidence type="ECO:0000259" key="12">
    <source>
        <dbReference type="Pfam" id="PF06827"/>
    </source>
</evidence>
<dbReference type="SUPFAM" id="SSF50677">
    <property type="entry name" value="ValRS/IleRS/LeuRS editing domain"/>
    <property type="match status" value="1"/>
</dbReference>
<feature type="short sequence motif" description="'HIGH' region" evidence="10">
    <location>
        <begin position="61"/>
        <end position="71"/>
    </location>
</feature>
<dbReference type="EMBL" id="OUUY01000119">
    <property type="protein sequence ID" value="SPQ01774.1"/>
    <property type="molecule type" value="Genomic_DNA"/>
</dbReference>
<sequence>MAKDYKETLNLPQTDFPMKANLSQREPEMLKYWDEKKIYDQMQESNKKKSDKKYILHDGPPYANGHIHMGHALNKILKDIIVKYNSMKGLYAPYVPGWDCHGLPIELQVDKNLGEKKDKIDILEKRKLCREYASKFVDIQREEFKRLGVFGDWDKPYLTMTYDYESSIVREFYKFVKGKSVYKGKKPVHWCPSCVTALAEAEVEYADKESPSVYVKFGIDEENISRYLPSLRGKKVFVIIWTTTPWTLPANLAIAFHPDYEYAAVPQNNEVYIVAEGRIEALREKIGIGAEVIARVPGKELEGMLADHPFIERKSKAVLAEFVSLDDGTGVVHIAPGHGEDDYEVGLKYGLDIYAPVDDRGKFTKQAGELEGQFVFKANASIIEILKDKKALISEEKITHSYPHCWRCKKPVIFRATEQWFISVEFNDLRKRCLSEIDKVTWVPKWGRERIYGMLLNRPDWCVSRQRSWGVPITMLRCEGCDGFIEEEDILDGITALVEMHGADIWFTKNAADFMPQGYVCGKCGGKDFKKEMDILDVWFDSGVSHAAVVERDERLSWPADMYLEGSDQHRGWFQSSLLASVGARGNAPYRAVLTHGFVVDGSGKKMSKSLGNVIAPQEIIKGFGAEILRIWVSAEDYKDDIRISKEILNRLTEAYRKIRNTCRFLLGNLHDFDHGDYSGDLQDIDKWAMSRLQNLTAKVTGAYENFDFHEVFHAIHNFCVVDMSSFYLDVLKDRLYTAKADSPERRASQWVLNEILSSLIKIMAPVLSFTAEEVWGYIKNEKSKAKRDKAESVFLSNFPIVKEEFLDNKLEEKWKDLLDLRNEINKALEIKRAEKFIGNPLEANVKIYLPEKYKGLIISYMEFLPALFLVSAVEISSDKLSGAYESPNIEGLQVLVERAPGEKCQRCWNWSMKVGTFSDEPQLCERCYPVVKR</sequence>
<name>A0A2U3QK37_9BACT</name>
<feature type="domain" description="Aminoacyl-tRNA synthetase class Ia" evidence="11">
    <location>
        <begin position="29"/>
        <end position="645"/>
    </location>
</feature>
<feature type="binding site" evidence="10">
    <location>
        <position position="908"/>
    </location>
    <ligand>
        <name>Zn(2+)</name>
        <dbReference type="ChEBI" id="CHEBI:29105"/>
    </ligand>
</feature>
<keyword evidence="3 10" id="KW-0436">Ligase</keyword>
<keyword evidence="2 10" id="KW-0963">Cytoplasm</keyword>
<dbReference type="InterPro" id="IPR010663">
    <property type="entry name" value="Znf_FPG/IleRS"/>
</dbReference>
<evidence type="ECO:0000256" key="10">
    <source>
        <dbReference type="HAMAP-Rule" id="MF_02002"/>
    </source>
</evidence>
<comment type="domain">
    <text evidence="10">IleRS has two distinct active sites: one for aminoacylation and one for editing. The misactivated valine is translocated from the active site to the editing site, which sterically excludes the correctly activated isoleucine. The single editing site contains two valyl binding pockets, one specific for each substrate (Val-AMP or Val-tRNA(Ile)).</text>
</comment>
<dbReference type="InterPro" id="IPR002301">
    <property type="entry name" value="Ile-tRNA-ligase"/>
</dbReference>
<dbReference type="CDD" id="cd07960">
    <property type="entry name" value="Anticodon_Ia_Ile_BEm"/>
    <property type="match status" value="1"/>
</dbReference>
<dbReference type="InterPro" id="IPR014729">
    <property type="entry name" value="Rossmann-like_a/b/a_fold"/>
</dbReference>
<dbReference type="InterPro" id="IPR002300">
    <property type="entry name" value="aa-tRNA-synth_Ia"/>
</dbReference>
<feature type="binding site" evidence="10">
    <location>
        <position position="609"/>
    </location>
    <ligand>
        <name>ATP</name>
        <dbReference type="ChEBI" id="CHEBI:30616"/>
    </ligand>
</feature>
<dbReference type="Gene3D" id="3.90.740.10">
    <property type="entry name" value="Valyl/Leucyl/Isoleucyl-tRNA synthetase, editing domain"/>
    <property type="match status" value="1"/>
</dbReference>
<dbReference type="PANTHER" id="PTHR42765">
    <property type="entry name" value="SOLEUCYL-TRNA SYNTHETASE"/>
    <property type="match status" value="1"/>
</dbReference>
<dbReference type="GO" id="GO:0006428">
    <property type="term" value="P:isoleucyl-tRNA aminoacylation"/>
    <property type="evidence" value="ECO:0007669"/>
    <property type="project" value="UniProtKB-UniRule"/>
</dbReference>
<dbReference type="GO" id="GO:0005524">
    <property type="term" value="F:ATP binding"/>
    <property type="evidence" value="ECO:0007669"/>
    <property type="project" value="UniProtKB-UniRule"/>
</dbReference>
<dbReference type="PRINTS" id="PR00984">
    <property type="entry name" value="TRNASYNTHILE"/>
</dbReference>
<comment type="function">
    <text evidence="8 10">Catalyzes the attachment of isoleucine to tRNA(Ile). As IleRS can inadvertently accommodate and process structurally similar amino acids such as valine, to avoid such errors it has two additional distinct tRNA(Ile)-dependent editing activities. One activity is designated as 'pretransfer' editing and involves the hydrolysis of activated Val-AMP. The other activity is designated 'posttransfer' editing and involves deacylation of mischarged Val-tRNA(Ile).</text>
</comment>
<gene>
    <name evidence="10 14" type="primary">ileS</name>
    <name evidence="14" type="ORF">NBG4_70037</name>
</gene>
<evidence type="ECO:0000313" key="15">
    <source>
        <dbReference type="Proteomes" id="UP000245125"/>
    </source>
</evidence>
<evidence type="ECO:0000313" key="14">
    <source>
        <dbReference type="EMBL" id="SPQ01774.1"/>
    </source>
</evidence>
<dbReference type="AlphaFoldDB" id="A0A2U3QK37"/>
<dbReference type="GO" id="GO:0000049">
    <property type="term" value="F:tRNA binding"/>
    <property type="evidence" value="ECO:0007669"/>
    <property type="project" value="InterPro"/>
</dbReference>
<feature type="domain" description="Zinc finger FPG/IleRS-type" evidence="12">
    <location>
        <begin position="902"/>
        <end position="931"/>
    </location>
</feature>
<dbReference type="Gene3D" id="3.40.50.620">
    <property type="entry name" value="HUPs"/>
    <property type="match status" value="2"/>
</dbReference>
<dbReference type="Gene3D" id="1.10.730.20">
    <property type="match status" value="1"/>
</dbReference>
<feature type="binding site" evidence="10">
    <location>
        <position position="565"/>
    </location>
    <ligand>
        <name>L-isoleucyl-5'-AMP</name>
        <dbReference type="ChEBI" id="CHEBI:178002"/>
    </ligand>
</feature>
<comment type="subcellular location">
    <subcellularLocation>
        <location evidence="10">Cytoplasm</location>
    </subcellularLocation>
</comment>
<dbReference type="GO" id="GO:0004822">
    <property type="term" value="F:isoleucine-tRNA ligase activity"/>
    <property type="evidence" value="ECO:0007669"/>
    <property type="project" value="UniProtKB-UniRule"/>
</dbReference>
<evidence type="ECO:0000256" key="9">
    <source>
        <dbReference type="ARBA" id="ARBA00048359"/>
    </source>
</evidence>
<reference evidence="15" key="1">
    <citation type="submission" date="2018-03" db="EMBL/GenBank/DDBJ databases">
        <authorList>
            <person name="Zecchin S."/>
        </authorList>
    </citation>
    <scope>NUCLEOTIDE SEQUENCE [LARGE SCALE GENOMIC DNA]</scope>
</reference>
<dbReference type="EC" id="6.1.1.5" evidence="10"/>
<feature type="short sequence motif" description="'KMSKS' region" evidence="10">
    <location>
        <begin position="606"/>
        <end position="610"/>
    </location>
</feature>
<dbReference type="InterPro" id="IPR033708">
    <property type="entry name" value="Anticodon_Ile_BEm"/>
</dbReference>
<dbReference type="PANTHER" id="PTHR42765:SF1">
    <property type="entry name" value="ISOLEUCINE--TRNA LIGASE, MITOCHONDRIAL"/>
    <property type="match status" value="1"/>
</dbReference>
<accession>A0A2U3QK37</accession>
<dbReference type="InterPro" id="IPR009080">
    <property type="entry name" value="tRNAsynth_Ia_anticodon-bd"/>
</dbReference>
<evidence type="ECO:0000256" key="4">
    <source>
        <dbReference type="ARBA" id="ARBA00022741"/>
    </source>
</evidence>
<evidence type="ECO:0000256" key="6">
    <source>
        <dbReference type="ARBA" id="ARBA00022917"/>
    </source>
</evidence>
<evidence type="ECO:0000256" key="1">
    <source>
        <dbReference type="ARBA" id="ARBA00006887"/>
    </source>
</evidence>
<feature type="binding site" evidence="10">
    <location>
        <position position="925"/>
    </location>
    <ligand>
        <name>Zn(2+)</name>
        <dbReference type="ChEBI" id="CHEBI:29105"/>
    </ligand>
</feature>
<keyword evidence="10" id="KW-0479">Metal-binding</keyword>
<dbReference type="Gene3D" id="2.170.220.10">
    <property type="match status" value="1"/>
</dbReference>
<keyword evidence="5 10" id="KW-0067">ATP-binding</keyword>
<dbReference type="FunFam" id="3.40.50.620:FF:000152">
    <property type="entry name" value="Isoleucine--tRNA ligase"/>
    <property type="match status" value="1"/>
</dbReference>
<dbReference type="GO" id="GO:0002161">
    <property type="term" value="F:aminoacyl-tRNA deacylase activity"/>
    <property type="evidence" value="ECO:0007669"/>
    <property type="project" value="InterPro"/>
</dbReference>
<dbReference type="OrthoDB" id="9810365at2"/>
<keyword evidence="6 10" id="KW-0648">Protein biosynthesis</keyword>
<evidence type="ECO:0000256" key="2">
    <source>
        <dbReference type="ARBA" id="ARBA00022490"/>
    </source>
</evidence>
<dbReference type="Gene3D" id="1.10.10.830">
    <property type="entry name" value="Ile-tRNA synthetase CP2 domain-like"/>
    <property type="match status" value="1"/>
</dbReference>
<dbReference type="SUPFAM" id="SSF52374">
    <property type="entry name" value="Nucleotidylyl transferase"/>
    <property type="match status" value="1"/>
</dbReference>
<evidence type="ECO:0000256" key="5">
    <source>
        <dbReference type="ARBA" id="ARBA00022840"/>
    </source>
</evidence>
<dbReference type="InterPro" id="IPR013155">
    <property type="entry name" value="M/V/L/I-tRNA-synth_anticd-bd"/>
</dbReference>
<keyword evidence="10" id="KW-0862">Zinc</keyword>
<organism evidence="14 15">
    <name type="scientific">Candidatus Sulfobium mesophilum</name>
    <dbReference type="NCBI Taxonomy" id="2016548"/>
    <lineage>
        <taxon>Bacteria</taxon>
        <taxon>Pseudomonadati</taxon>
        <taxon>Nitrospirota</taxon>
        <taxon>Nitrospiria</taxon>
        <taxon>Nitrospirales</taxon>
        <taxon>Nitrospiraceae</taxon>
        <taxon>Candidatus Sulfobium</taxon>
    </lineage>
</organism>
<evidence type="ECO:0000259" key="11">
    <source>
        <dbReference type="Pfam" id="PF00133"/>
    </source>
</evidence>
<dbReference type="FunFam" id="1.10.730.20:FF:000001">
    <property type="entry name" value="Isoleucine--tRNA ligase"/>
    <property type="match status" value="1"/>
</dbReference>
<evidence type="ECO:0000256" key="3">
    <source>
        <dbReference type="ARBA" id="ARBA00022598"/>
    </source>
</evidence>
<dbReference type="Pfam" id="PF00133">
    <property type="entry name" value="tRNA-synt_1"/>
    <property type="match status" value="1"/>
</dbReference>
<keyword evidence="4 10" id="KW-0547">Nucleotide-binding</keyword>
<protein>
    <recommendedName>
        <fullName evidence="10">Isoleucine--tRNA ligase</fullName>
        <ecNumber evidence="10">6.1.1.5</ecNumber>
    </recommendedName>
    <alternativeName>
        <fullName evidence="10">Isoleucyl-tRNA synthetase</fullName>
        <shortName evidence="10">IleRS</shortName>
    </alternativeName>
</protein>
<dbReference type="Pfam" id="PF08264">
    <property type="entry name" value="Anticodon_1"/>
    <property type="match status" value="1"/>
</dbReference>
<keyword evidence="7 10" id="KW-0030">Aminoacyl-tRNA synthetase</keyword>
<comment type="catalytic activity">
    <reaction evidence="9 10">
        <text>tRNA(Ile) + L-isoleucine + ATP = L-isoleucyl-tRNA(Ile) + AMP + diphosphate</text>
        <dbReference type="Rhea" id="RHEA:11060"/>
        <dbReference type="Rhea" id="RHEA-COMP:9666"/>
        <dbReference type="Rhea" id="RHEA-COMP:9695"/>
        <dbReference type="ChEBI" id="CHEBI:30616"/>
        <dbReference type="ChEBI" id="CHEBI:33019"/>
        <dbReference type="ChEBI" id="CHEBI:58045"/>
        <dbReference type="ChEBI" id="CHEBI:78442"/>
        <dbReference type="ChEBI" id="CHEBI:78528"/>
        <dbReference type="ChEBI" id="CHEBI:456215"/>
        <dbReference type="EC" id="6.1.1.5"/>
    </reaction>
</comment>
<dbReference type="InterPro" id="IPR001412">
    <property type="entry name" value="aa-tRNA-synth_I_CS"/>
</dbReference>